<keyword evidence="4" id="KW-1185">Reference proteome</keyword>
<reference evidence="3 4" key="1">
    <citation type="submission" date="2024-04" db="EMBL/GenBank/DDBJ databases">
        <title>Luteolibacter sp. isolated from soil.</title>
        <authorList>
            <person name="An J."/>
        </authorList>
    </citation>
    <scope>NUCLEOTIDE SEQUENCE [LARGE SCALE GENOMIC DNA]</scope>
    <source>
        <strain evidence="3 4">Y139</strain>
    </source>
</reference>
<dbReference type="InterPro" id="IPR036378">
    <property type="entry name" value="FAS1_dom_sf"/>
</dbReference>
<organism evidence="3 4">
    <name type="scientific">Luteolibacter soli</name>
    <dbReference type="NCBI Taxonomy" id="3135280"/>
    <lineage>
        <taxon>Bacteria</taxon>
        <taxon>Pseudomonadati</taxon>
        <taxon>Verrucomicrobiota</taxon>
        <taxon>Verrucomicrobiia</taxon>
        <taxon>Verrucomicrobiales</taxon>
        <taxon>Verrucomicrobiaceae</taxon>
        <taxon>Luteolibacter</taxon>
    </lineage>
</organism>
<dbReference type="Proteomes" id="UP001371305">
    <property type="component" value="Unassembled WGS sequence"/>
</dbReference>
<evidence type="ECO:0000313" key="4">
    <source>
        <dbReference type="Proteomes" id="UP001371305"/>
    </source>
</evidence>
<evidence type="ECO:0000259" key="2">
    <source>
        <dbReference type="PROSITE" id="PS50213"/>
    </source>
</evidence>
<proteinExistence type="predicted"/>
<keyword evidence="1" id="KW-0732">Signal</keyword>
<dbReference type="SMART" id="SM00554">
    <property type="entry name" value="FAS1"/>
    <property type="match status" value="1"/>
</dbReference>
<evidence type="ECO:0000256" key="1">
    <source>
        <dbReference type="SAM" id="SignalP"/>
    </source>
</evidence>
<gene>
    <name evidence="3" type="ORF">WKV53_17865</name>
</gene>
<dbReference type="PROSITE" id="PS50213">
    <property type="entry name" value="FAS1"/>
    <property type="match status" value="1"/>
</dbReference>
<dbReference type="RefSeq" id="WP_341406140.1">
    <property type="nucleotide sequence ID" value="NZ_JBBUKT010000007.1"/>
</dbReference>
<name>A0ABU9AXW8_9BACT</name>
<feature type="chain" id="PRO_5047181803" evidence="1">
    <location>
        <begin position="25"/>
        <end position="173"/>
    </location>
</feature>
<sequence>MTTIAKSISSIAAALIFGAGLAQDAPVRPVAPKEHPKDVLEVIAARPDLSLFAEAIKASGVESTLRRSGSWTVMAPTNDAFRALPEGTMTELSKPENRGALTDLVEYHIIRGKMPTSEIGTSEFVTLQGSPIVLKKAAGAVWVGRGEVLVGDLEGTNGVVHVINMVLESNGGE</sequence>
<feature type="signal peptide" evidence="1">
    <location>
        <begin position="1"/>
        <end position="24"/>
    </location>
</feature>
<dbReference type="Gene3D" id="2.30.180.10">
    <property type="entry name" value="FAS1 domain"/>
    <property type="match status" value="1"/>
</dbReference>
<evidence type="ECO:0000313" key="3">
    <source>
        <dbReference type="EMBL" id="MEK7952383.1"/>
    </source>
</evidence>
<dbReference type="SUPFAM" id="SSF82153">
    <property type="entry name" value="FAS1 domain"/>
    <property type="match status" value="1"/>
</dbReference>
<dbReference type="PANTHER" id="PTHR10900:SF77">
    <property type="entry name" value="FI19380P1"/>
    <property type="match status" value="1"/>
</dbReference>
<comment type="caution">
    <text evidence="3">The sequence shown here is derived from an EMBL/GenBank/DDBJ whole genome shotgun (WGS) entry which is preliminary data.</text>
</comment>
<accession>A0ABU9AXW8</accession>
<dbReference type="InterPro" id="IPR050904">
    <property type="entry name" value="Adhesion/Biosynth-related"/>
</dbReference>
<dbReference type="InterPro" id="IPR000782">
    <property type="entry name" value="FAS1_domain"/>
</dbReference>
<protein>
    <submittedName>
        <fullName evidence="3">Fasciclin domain-containing protein</fullName>
    </submittedName>
</protein>
<dbReference type="PANTHER" id="PTHR10900">
    <property type="entry name" value="PERIOSTIN-RELATED"/>
    <property type="match status" value="1"/>
</dbReference>
<dbReference type="EMBL" id="JBBUKT010000007">
    <property type="protein sequence ID" value="MEK7952383.1"/>
    <property type="molecule type" value="Genomic_DNA"/>
</dbReference>
<feature type="domain" description="FAS1" evidence="2">
    <location>
        <begin position="36"/>
        <end position="167"/>
    </location>
</feature>
<dbReference type="Pfam" id="PF02469">
    <property type="entry name" value="Fasciclin"/>
    <property type="match status" value="1"/>
</dbReference>